<reference evidence="2 3" key="1">
    <citation type="submission" date="2023-09" db="EMBL/GenBank/DDBJ databases">
        <title>Microbacterium fusihabitans sp. nov., Microbacterium phycihabitans sp. nov., and Microbacterium cervinum sp. nov., isolated from dried seaweeds of beach.</title>
        <authorList>
            <person name="Lee S.D."/>
        </authorList>
    </citation>
    <scope>NUCLEOTIDE SEQUENCE [LARGE SCALE GENOMIC DNA]</scope>
    <source>
        <strain evidence="2 3">KSW2-21</strain>
    </source>
</reference>
<gene>
    <name evidence="2" type="ORF">RWH43_11050</name>
</gene>
<dbReference type="EMBL" id="JAWDIU010000003">
    <property type="protein sequence ID" value="MDU0327293.1"/>
    <property type="molecule type" value="Genomic_DNA"/>
</dbReference>
<dbReference type="Proteomes" id="UP001256673">
    <property type="component" value="Unassembled WGS sequence"/>
</dbReference>
<keyword evidence="3" id="KW-1185">Reference proteome</keyword>
<comment type="caution">
    <text evidence="2">The sequence shown here is derived from an EMBL/GenBank/DDBJ whole genome shotgun (WGS) entry which is preliminary data.</text>
</comment>
<name>A0ABU3RXV5_9MICO</name>
<feature type="transmembrane region" description="Helical" evidence="1">
    <location>
        <begin position="16"/>
        <end position="37"/>
    </location>
</feature>
<protein>
    <submittedName>
        <fullName evidence="2">Uncharacterized protein</fullName>
    </submittedName>
</protein>
<evidence type="ECO:0000313" key="2">
    <source>
        <dbReference type="EMBL" id="MDU0327293.1"/>
    </source>
</evidence>
<evidence type="ECO:0000313" key="3">
    <source>
        <dbReference type="Proteomes" id="UP001256673"/>
    </source>
</evidence>
<accession>A0ABU3RXV5</accession>
<evidence type="ECO:0000256" key="1">
    <source>
        <dbReference type="SAM" id="Phobius"/>
    </source>
</evidence>
<proteinExistence type="predicted"/>
<organism evidence="2 3">
    <name type="scientific">Microbacterium algihabitans</name>
    <dbReference type="NCBI Taxonomy" id="3075992"/>
    <lineage>
        <taxon>Bacteria</taxon>
        <taxon>Bacillati</taxon>
        <taxon>Actinomycetota</taxon>
        <taxon>Actinomycetes</taxon>
        <taxon>Micrococcales</taxon>
        <taxon>Microbacteriaceae</taxon>
        <taxon>Microbacterium</taxon>
    </lineage>
</organism>
<keyword evidence="1" id="KW-0812">Transmembrane</keyword>
<sequence>MSEQKVTSGEGRRYRVYQVAGLVLGVLFVALGVAAFFAGGGPVIATIAVLGGLAVLIVSIIMMVRS</sequence>
<keyword evidence="1" id="KW-1133">Transmembrane helix</keyword>
<dbReference type="RefSeq" id="WP_144832360.1">
    <property type="nucleotide sequence ID" value="NZ_JAWDIU010000003.1"/>
</dbReference>
<feature type="transmembrane region" description="Helical" evidence="1">
    <location>
        <begin position="43"/>
        <end position="64"/>
    </location>
</feature>
<keyword evidence="1" id="KW-0472">Membrane</keyword>